<organism evidence="1 2">
    <name type="scientific">Trichinella spiralis</name>
    <name type="common">Trichina worm</name>
    <dbReference type="NCBI Taxonomy" id="6334"/>
    <lineage>
        <taxon>Eukaryota</taxon>
        <taxon>Metazoa</taxon>
        <taxon>Ecdysozoa</taxon>
        <taxon>Nematoda</taxon>
        <taxon>Enoplea</taxon>
        <taxon>Dorylaimia</taxon>
        <taxon>Trichinellida</taxon>
        <taxon>Trichinellidae</taxon>
        <taxon>Trichinella</taxon>
    </lineage>
</organism>
<dbReference type="Proteomes" id="UP000054776">
    <property type="component" value="Unassembled WGS sequence"/>
</dbReference>
<accession>A0A0V1AK59</accession>
<proteinExistence type="predicted"/>
<protein>
    <submittedName>
        <fullName evidence="1">Uncharacterized protein</fullName>
    </submittedName>
</protein>
<sequence length="35" mass="4279">MEILYCAIFRWIWSTRDKFSPPFLTGRSTRYLILP</sequence>
<gene>
    <name evidence="1" type="ORF">T01_2171</name>
</gene>
<evidence type="ECO:0000313" key="2">
    <source>
        <dbReference type="Proteomes" id="UP000054776"/>
    </source>
</evidence>
<reference evidence="1 2" key="1">
    <citation type="submission" date="2015-01" db="EMBL/GenBank/DDBJ databases">
        <title>Evolution of Trichinella species and genotypes.</title>
        <authorList>
            <person name="Korhonen P.K."/>
            <person name="Edoardo P."/>
            <person name="Giuseppe L.R."/>
            <person name="Gasser R.B."/>
        </authorList>
    </citation>
    <scope>NUCLEOTIDE SEQUENCE [LARGE SCALE GENOMIC DNA]</scope>
    <source>
        <strain evidence="1">ISS3</strain>
    </source>
</reference>
<evidence type="ECO:0000313" key="1">
    <source>
        <dbReference type="EMBL" id="KRY25231.1"/>
    </source>
</evidence>
<name>A0A0V1AK59_TRISP</name>
<keyword evidence="2" id="KW-1185">Reference proteome</keyword>
<dbReference type="EMBL" id="JYDH01001086">
    <property type="protein sequence ID" value="KRY25231.1"/>
    <property type="molecule type" value="Genomic_DNA"/>
</dbReference>
<comment type="caution">
    <text evidence="1">The sequence shown here is derived from an EMBL/GenBank/DDBJ whole genome shotgun (WGS) entry which is preliminary data.</text>
</comment>
<dbReference type="AlphaFoldDB" id="A0A0V1AK59"/>
<dbReference type="InParanoid" id="A0A0V1AK59"/>